<reference evidence="1 2" key="1">
    <citation type="submission" date="2017-06" db="EMBL/GenBank/DDBJ databases">
        <title>Genome sequencing of cyanobaciteial culture collection at National Institute for Environmental Studies (NIES).</title>
        <authorList>
            <person name="Hirose Y."/>
            <person name="Shimura Y."/>
            <person name="Fujisawa T."/>
            <person name="Nakamura Y."/>
            <person name="Kawachi M."/>
        </authorList>
    </citation>
    <scope>NUCLEOTIDE SEQUENCE [LARGE SCALE GENOMIC DNA]</scope>
    <source>
        <strain evidence="1 2">NIES-23</strain>
    </source>
</reference>
<gene>
    <name evidence="1" type="ORF">NIES23_47300</name>
</gene>
<dbReference type="AlphaFoldDB" id="A0A1Z4KSH5"/>
<dbReference type="Proteomes" id="UP000217507">
    <property type="component" value="Chromosome"/>
</dbReference>
<dbReference type="EMBL" id="AP018216">
    <property type="protein sequence ID" value="BAY71907.1"/>
    <property type="molecule type" value="Genomic_DNA"/>
</dbReference>
<proteinExistence type="predicted"/>
<dbReference type="Pfam" id="PF09570">
    <property type="entry name" value="RE_SinI"/>
    <property type="match status" value="1"/>
</dbReference>
<evidence type="ECO:0000313" key="1">
    <source>
        <dbReference type="EMBL" id="BAY71907.1"/>
    </source>
</evidence>
<dbReference type="GO" id="GO:0009036">
    <property type="term" value="F:type II site-specific deoxyribonuclease activity"/>
    <property type="evidence" value="ECO:0007669"/>
    <property type="project" value="InterPro"/>
</dbReference>
<accession>A0A1Z4KSH5</accession>
<dbReference type="InterPro" id="IPR019070">
    <property type="entry name" value="Restrct_endonuc_II_SinI"/>
</dbReference>
<sequence length="229" mass="25998">MSKFIQNAAEIAKKAMDSVDPSLSEKFTIVIRFLTDNPDAASALKGKERSIVGTEEYIIASATNFKKGRDPRTPLPPSTIPDEMVSVILNKYFEVPSEELEKAEEWHRLSMGAENIVGDLLERYIAEVIEPHGWIWCSGSMVRAVDFIYCDSENVWQSLQVKNRDNTENSSSAAIRHGTPIKKWFRTFSKKRGDNWDKFPSLEGKENLSEKGFKLYVEKYLSALRAIKA</sequence>
<evidence type="ECO:0000313" key="2">
    <source>
        <dbReference type="Proteomes" id="UP000217507"/>
    </source>
</evidence>
<dbReference type="GO" id="GO:0003677">
    <property type="term" value="F:DNA binding"/>
    <property type="evidence" value="ECO:0007669"/>
    <property type="project" value="InterPro"/>
</dbReference>
<protein>
    <submittedName>
        <fullName evidence="1">Type II site-specific deoxyribonuclease</fullName>
    </submittedName>
</protein>
<organism evidence="1 2">
    <name type="scientific">Trichormus variabilis NIES-23</name>
    <dbReference type="NCBI Taxonomy" id="1973479"/>
    <lineage>
        <taxon>Bacteria</taxon>
        <taxon>Bacillati</taxon>
        <taxon>Cyanobacteriota</taxon>
        <taxon>Cyanophyceae</taxon>
        <taxon>Nostocales</taxon>
        <taxon>Nostocaceae</taxon>
        <taxon>Trichormus</taxon>
    </lineage>
</organism>
<dbReference type="GO" id="GO:0009307">
    <property type="term" value="P:DNA restriction-modification system"/>
    <property type="evidence" value="ECO:0007669"/>
    <property type="project" value="InterPro"/>
</dbReference>
<name>A0A1Z4KSH5_ANAVA</name>
<dbReference type="REBASE" id="207059">
    <property type="entry name" value="Ava23ORF47310P"/>
</dbReference>